<evidence type="ECO:0000313" key="3">
    <source>
        <dbReference type="Proteomes" id="UP000217446"/>
    </source>
</evidence>
<reference evidence="3" key="1">
    <citation type="submission" date="2017-05" db="EMBL/GenBank/DDBJ databases">
        <title>Streptomyces olivochromogenes NBRC 3561 whole genome shotgun sequence.</title>
        <authorList>
            <person name="Dohra H."/>
            <person name="Kodani S."/>
        </authorList>
    </citation>
    <scope>NUCLEOTIDE SEQUENCE [LARGE SCALE GENOMIC DNA]</scope>
    <source>
        <strain evidence="3">NBRC 3561</strain>
    </source>
</reference>
<proteinExistence type="predicted"/>
<comment type="caution">
    <text evidence="2">The sequence shown here is derived from an EMBL/GenBank/DDBJ whole genome shotgun (WGS) entry which is preliminary data.</text>
</comment>
<organism evidence="2 3">
    <name type="scientific">Streptomyces olivochromogenes</name>
    <dbReference type="NCBI Taxonomy" id="1963"/>
    <lineage>
        <taxon>Bacteria</taxon>
        <taxon>Bacillati</taxon>
        <taxon>Actinomycetota</taxon>
        <taxon>Actinomycetes</taxon>
        <taxon>Kitasatosporales</taxon>
        <taxon>Streptomycetaceae</taxon>
        <taxon>Streptomyces</taxon>
    </lineage>
</organism>
<gene>
    <name evidence="2" type="ORF">SO3561_08643</name>
</gene>
<protein>
    <submittedName>
        <fullName evidence="2">Uncharacterized protein</fullName>
    </submittedName>
</protein>
<feature type="region of interest" description="Disordered" evidence="1">
    <location>
        <begin position="1"/>
        <end position="61"/>
    </location>
</feature>
<dbReference type="AlphaFoldDB" id="A0A250VS84"/>
<feature type="compositionally biased region" description="Polar residues" evidence="1">
    <location>
        <begin position="7"/>
        <end position="17"/>
    </location>
</feature>
<evidence type="ECO:0000313" key="2">
    <source>
        <dbReference type="EMBL" id="GAX57073.1"/>
    </source>
</evidence>
<dbReference type="EMBL" id="BDQI01000032">
    <property type="protein sequence ID" value="GAX57073.1"/>
    <property type="molecule type" value="Genomic_DNA"/>
</dbReference>
<keyword evidence="3" id="KW-1185">Reference proteome</keyword>
<accession>A0A250VS84</accession>
<evidence type="ECO:0000256" key="1">
    <source>
        <dbReference type="SAM" id="MobiDB-lite"/>
    </source>
</evidence>
<name>A0A250VS84_STROL</name>
<sequence>MELLTIRTHSSARSDPSTGGPHGGGCRSRVGVLAAGYAPLRRHTGAGREPVDRTGRRPWRMPPLDTAMAVLKV</sequence>
<dbReference type="Proteomes" id="UP000217446">
    <property type="component" value="Unassembled WGS sequence"/>
</dbReference>